<organism evidence="1 2">
    <name type="scientific">Haloechinothrix salitolerans</name>
    <dbReference type="NCBI Taxonomy" id="926830"/>
    <lineage>
        <taxon>Bacteria</taxon>
        <taxon>Bacillati</taxon>
        <taxon>Actinomycetota</taxon>
        <taxon>Actinomycetes</taxon>
        <taxon>Pseudonocardiales</taxon>
        <taxon>Pseudonocardiaceae</taxon>
        <taxon>Haloechinothrix</taxon>
    </lineage>
</organism>
<name>A0ABW2C780_9PSEU</name>
<protein>
    <submittedName>
        <fullName evidence="1">Uncharacterized protein</fullName>
    </submittedName>
</protein>
<sequence>MIVAPLGGFPQDAPWHARGFTSLGVCRPVVKACGAVDHVYSRCCSPNRTARTYSRNNTSRRDQHPRSHLPKHVGVSIRLLDLVPARLRGFFQRLLVVDQTSSDPGIREDYQRRSLG</sequence>
<keyword evidence="2" id="KW-1185">Reference proteome</keyword>
<accession>A0ABW2C780</accession>
<comment type="caution">
    <text evidence="1">The sequence shown here is derived from an EMBL/GenBank/DDBJ whole genome shotgun (WGS) entry which is preliminary data.</text>
</comment>
<evidence type="ECO:0000313" key="1">
    <source>
        <dbReference type="EMBL" id="MFC6870664.1"/>
    </source>
</evidence>
<dbReference type="RefSeq" id="WP_345404984.1">
    <property type="nucleotide sequence ID" value="NZ_BAABLA010000119.1"/>
</dbReference>
<dbReference type="EMBL" id="JBHSXX010000001">
    <property type="protein sequence ID" value="MFC6870664.1"/>
    <property type="molecule type" value="Genomic_DNA"/>
</dbReference>
<dbReference type="Proteomes" id="UP001596337">
    <property type="component" value="Unassembled WGS sequence"/>
</dbReference>
<reference evidence="2" key="1">
    <citation type="journal article" date="2019" name="Int. J. Syst. Evol. Microbiol.">
        <title>The Global Catalogue of Microorganisms (GCM) 10K type strain sequencing project: providing services to taxonomists for standard genome sequencing and annotation.</title>
        <authorList>
            <consortium name="The Broad Institute Genomics Platform"/>
            <consortium name="The Broad Institute Genome Sequencing Center for Infectious Disease"/>
            <person name="Wu L."/>
            <person name="Ma J."/>
        </authorList>
    </citation>
    <scope>NUCLEOTIDE SEQUENCE [LARGE SCALE GENOMIC DNA]</scope>
    <source>
        <strain evidence="2">KCTC 32255</strain>
    </source>
</reference>
<proteinExistence type="predicted"/>
<evidence type="ECO:0000313" key="2">
    <source>
        <dbReference type="Proteomes" id="UP001596337"/>
    </source>
</evidence>
<gene>
    <name evidence="1" type="ORF">ACFQGD_26385</name>
</gene>